<name>A0ABV3HDJ0_9ACTN</name>
<dbReference type="EMBL" id="JBFARM010000011">
    <property type="protein sequence ID" value="MEV4290569.1"/>
    <property type="molecule type" value="Genomic_DNA"/>
</dbReference>
<feature type="signal peptide" evidence="1">
    <location>
        <begin position="1"/>
        <end position="27"/>
    </location>
</feature>
<evidence type="ECO:0000256" key="1">
    <source>
        <dbReference type="SAM" id="SignalP"/>
    </source>
</evidence>
<protein>
    <recommendedName>
        <fullName evidence="4">Ig-like domain-containing protein</fullName>
    </recommendedName>
</protein>
<sequence>MTNPMHGLTVLLTAAAAFTAAPPAAFAASQHPPRGCASKEVASGDYSARVTLCLTEAWKTHVFGERTLEPTDTVTLECWHGVVLWSNSDCSMSSKLSLLKDGVNAWTEPRSNRVHIARSGNTSTYTDYYACRGPGAYELRFEGATVRVTPHSSRASLTVPAFSVKARGCV</sequence>
<accession>A0ABV3HDJ0</accession>
<keyword evidence="3" id="KW-1185">Reference proteome</keyword>
<reference evidence="2 3" key="1">
    <citation type="submission" date="2024-06" db="EMBL/GenBank/DDBJ databases">
        <title>The Natural Products Discovery Center: Release of the First 8490 Sequenced Strains for Exploring Actinobacteria Biosynthetic Diversity.</title>
        <authorList>
            <person name="Kalkreuter E."/>
            <person name="Kautsar S.A."/>
            <person name="Yang D."/>
            <person name="Bader C.D."/>
            <person name="Teijaro C.N."/>
            <person name="Fluegel L."/>
            <person name="Davis C.M."/>
            <person name="Simpson J.R."/>
            <person name="Lauterbach L."/>
            <person name="Steele A.D."/>
            <person name="Gui C."/>
            <person name="Meng S."/>
            <person name="Li G."/>
            <person name="Viehrig K."/>
            <person name="Ye F."/>
            <person name="Su P."/>
            <person name="Kiefer A.F."/>
            <person name="Nichols A."/>
            <person name="Cepeda A.J."/>
            <person name="Yan W."/>
            <person name="Fan B."/>
            <person name="Jiang Y."/>
            <person name="Adhikari A."/>
            <person name="Zheng C.-J."/>
            <person name="Schuster L."/>
            <person name="Cowan T.M."/>
            <person name="Smanski M.J."/>
            <person name="Chevrette M.G."/>
            <person name="De Carvalho L.P.S."/>
            <person name="Shen B."/>
        </authorList>
    </citation>
    <scope>NUCLEOTIDE SEQUENCE [LARGE SCALE GENOMIC DNA]</scope>
    <source>
        <strain evidence="2 3">NPDC049574</strain>
    </source>
</reference>
<comment type="caution">
    <text evidence="2">The sequence shown here is derived from an EMBL/GenBank/DDBJ whole genome shotgun (WGS) entry which is preliminary data.</text>
</comment>
<dbReference type="RefSeq" id="WP_364457637.1">
    <property type="nucleotide sequence ID" value="NZ_JBFARM010000011.1"/>
</dbReference>
<gene>
    <name evidence="2" type="ORF">AB0K40_34110</name>
</gene>
<feature type="chain" id="PRO_5045454151" description="Ig-like domain-containing protein" evidence="1">
    <location>
        <begin position="28"/>
        <end position="170"/>
    </location>
</feature>
<dbReference type="Proteomes" id="UP001552427">
    <property type="component" value="Unassembled WGS sequence"/>
</dbReference>
<organism evidence="2 3">
    <name type="scientific">Nonomuraea bangladeshensis</name>
    <dbReference type="NCBI Taxonomy" id="404385"/>
    <lineage>
        <taxon>Bacteria</taxon>
        <taxon>Bacillati</taxon>
        <taxon>Actinomycetota</taxon>
        <taxon>Actinomycetes</taxon>
        <taxon>Streptosporangiales</taxon>
        <taxon>Streptosporangiaceae</taxon>
        <taxon>Nonomuraea</taxon>
    </lineage>
</organism>
<keyword evidence="1" id="KW-0732">Signal</keyword>
<proteinExistence type="predicted"/>
<evidence type="ECO:0000313" key="3">
    <source>
        <dbReference type="Proteomes" id="UP001552427"/>
    </source>
</evidence>
<evidence type="ECO:0008006" key="4">
    <source>
        <dbReference type="Google" id="ProtNLM"/>
    </source>
</evidence>
<evidence type="ECO:0000313" key="2">
    <source>
        <dbReference type="EMBL" id="MEV4290569.1"/>
    </source>
</evidence>